<evidence type="ECO:0000256" key="10">
    <source>
        <dbReference type="SAM" id="Phobius"/>
    </source>
</evidence>
<sequence length="197" mass="21819">MSGLEWLAAIASALGVWLTGRRTVWCWPVMLLASVMYGVVFAQDHLYADAALQGVFAALALYGLWCWLRGVQESGQVRIATPTSQTLWRDTGITAVAGLTLGLTLRAITDDPMPLSDAGLSAYSVLGQIWTAKRYRACWVLWIVVDVLYALLFVQRRLFVTAVLYAAFIGLAVQGWRQWRGVAEGKTLNRSHLIEND</sequence>
<dbReference type="EMBL" id="CP021509">
    <property type="protein sequence ID" value="ARW46988.1"/>
    <property type="molecule type" value="Genomic_DNA"/>
</dbReference>
<evidence type="ECO:0000313" key="11">
    <source>
        <dbReference type="EMBL" id="ARW46988.1"/>
    </source>
</evidence>
<keyword evidence="6" id="KW-1003">Cell membrane</keyword>
<dbReference type="PANTHER" id="PTHR36122">
    <property type="entry name" value="NICOTINAMIDE RIBOSIDE TRANSPORTER PNUC"/>
    <property type="match status" value="1"/>
</dbReference>
<feature type="transmembrane region" description="Helical" evidence="10">
    <location>
        <begin position="135"/>
        <end position="152"/>
    </location>
</feature>
<dbReference type="AlphaFoldDB" id="A0A1Y0XVS9"/>
<protein>
    <recommendedName>
        <fullName evidence="4">Nicotinamide riboside transporter PnuC</fullName>
    </recommendedName>
</protein>
<name>A0A1Y0XVS9_ACEPA</name>
<evidence type="ECO:0000256" key="8">
    <source>
        <dbReference type="ARBA" id="ARBA00022989"/>
    </source>
</evidence>
<dbReference type="RefSeq" id="WP_050819340.1">
    <property type="nucleotide sequence ID" value="NZ_CP021509.1"/>
</dbReference>
<evidence type="ECO:0000256" key="1">
    <source>
        <dbReference type="ARBA" id="ARBA00002672"/>
    </source>
</evidence>
<evidence type="ECO:0000256" key="4">
    <source>
        <dbReference type="ARBA" id="ARBA00017522"/>
    </source>
</evidence>
<reference evidence="11 12" key="1">
    <citation type="submission" date="2017-05" db="EMBL/GenBank/DDBJ databases">
        <title>Genome sequence of Acetobacter pasteurianus subsp. pasteurianus strain SRCM101342.</title>
        <authorList>
            <person name="Cho S.H."/>
        </authorList>
    </citation>
    <scope>NUCLEOTIDE SEQUENCE [LARGE SCALE GENOMIC DNA]</scope>
    <source>
        <strain evidence="11 12">SRCM101342</strain>
    </source>
</reference>
<evidence type="ECO:0000256" key="5">
    <source>
        <dbReference type="ARBA" id="ARBA00022448"/>
    </source>
</evidence>
<dbReference type="GO" id="GO:0034257">
    <property type="term" value="F:nicotinamide riboside transmembrane transporter activity"/>
    <property type="evidence" value="ECO:0007669"/>
    <property type="project" value="InterPro"/>
</dbReference>
<dbReference type="OrthoDB" id="9791248at2"/>
<evidence type="ECO:0000313" key="12">
    <source>
        <dbReference type="Proteomes" id="UP000196205"/>
    </source>
</evidence>
<keyword evidence="7 10" id="KW-0812">Transmembrane</keyword>
<feature type="transmembrane region" description="Helical" evidence="10">
    <location>
        <begin position="50"/>
        <end position="68"/>
    </location>
</feature>
<evidence type="ECO:0000256" key="9">
    <source>
        <dbReference type="ARBA" id="ARBA00023136"/>
    </source>
</evidence>
<comment type="function">
    <text evidence="1">Required for nicotinamide riboside transport across the inner membrane.</text>
</comment>
<dbReference type="Proteomes" id="UP000196205">
    <property type="component" value="Chromosome"/>
</dbReference>
<organism evidence="11 12">
    <name type="scientific">Acetobacter pasteurianus subsp. pasteurianus</name>
    <dbReference type="NCBI Taxonomy" id="481145"/>
    <lineage>
        <taxon>Bacteria</taxon>
        <taxon>Pseudomonadati</taxon>
        <taxon>Pseudomonadota</taxon>
        <taxon>Alphaproteobacteria</taxon>
        <taxon>Acetobacterales</taxon>
        <taxon>Acetobacteraceae</taxon>
        <taxon>Acetobacter</taxon>
    </lineage>
</organism>
<keyword evidence="9 10" id="KW-0472">Membrane</keyword>
<evidence type="ECO:0000256" key="3">
    <source>
        <dbReference type="ARBA" id="ARBA00006669"/>
    </source>
</evidence>
<dbReference type="Pfam" id="PF04973">
    <property type="entry name" value="NMN_transporter"/>
    <property type="match status" value="1"/>
</dbReference>
<comment type="similarity">
    <text evidence="3">Belongs to the nicotinamide ribonucleoside (NR) uptake permease (TC 4.B.1) family.</text>
</comment>
<keyword evidence="5" id="KW-0813">Transport</keyword>
<dbReference type="NCBIfam" id="TIGR01528">
    <property type="entry name" value="NMN_trans_PnuC"/>
    <property type="match status" value="1"/>
</dbReference>
<feature type="transmembrane region" description="Helical" evidence="10">
    <location>
        <begin position="158"/>
        <end position="176"/>
    </location>
</feature>
<evidence type="ECO:0000256" key="7">
    <source>
        <dbReference type="ARBA" id="ARBA00022692"/>
    </source>
</evidence>
<comment type="subcellular location">
    <subcellularLocation>
        <location evidence="2">Cell membrane</location>
        <topology evidence="2">Multi-pass membrane protein</topology>
    </subcellularLocation>
</comment>
<evidence type="ECO:0000256" key="6">
    <source>
        <dbReference type="ARBA" id="ARBA00022475"/>
    </source>
</evidence>
<gene>
    <name evidence="11" type="ORF">S1001342_00630</name>
</gene>
<accession>A0A1Y0XVS9</accession>
<dbReference type="InterPro" id="IPR006419">
    <property type="entry name" value="NMN_transpt_PnuC"/>
</dbReference>
<keyword evidence="8 10" id="KW-1133">Transmembrane helix</keyword>
<proteinExistence type="inferred from homology"/>
<evidence type="ECO:0000256" key="2">
    <source>
        <dbReference type="ARBA" id="ARBA00004651"/>
    </source>
</evidence>
<dbReference type="PANTHER" id="PTHR36122:SF2">
    <property type="entry name" value="NICOTINAMIDE RIBOSIDE TRANSPORTER PNUC"/>
    <property type="match status" value="1"/>
</dbReference>
<dbReference type="GO" id="GO:0005886">
    <property type="term" value="C:plasma membrane"/>
    <property type="evidence" value="ECO:0007669"/>
    <property type="project" value="UniProtKB-SubCell"/>
</dbReference>